<proteinExistence type="inferred from homology"/>
<feature type="domain" description="RNA polymerase sigma-70 region 2" evidence="5">
    <location>
        <begin position="23"/>
        <end position="87"/>
    </location>
</feature>
<dbReference type="InterPro" id="IPR036388">
    <property type="entry name" value="WH-like_DNA-bd_sf"/>
</dbReference>
<dbReference type="InterPro" id="IPR014327">
    <property type="entry name" value="RNA_pol_sigma70_bacteroid"/>
</dbReference>
<dbReference type="NCBIfam" id="TIGR02985">
    <property type="entry name" value="Sig70_bacteroi1"/>
    <property type="match status" value="1"/>
</dbReference>
<dbReference type="InterPro" id="IPR013325">
    <property type="entry name" value="RNA_pol_sigma_r2"/>
</dbReference>
<evidence type="ECO:0000256" key="2">
    <source>
        <dbReference type="ARBA" id="ARBA00023015"/>
    </source>
</evidence>
<dbReference type="Proteomes" id="UP000721861">
    <property type="component" value="Unassembled WGS sequence"/>
</dbReference>
<evidence type="ECO:0000313" key="8">
    <source>
        <dbReference type="Proteomes" id="UP000721861"/>
    </source>
</evidence>
<dbReference type="InterPro" id="IPR013324">
    <property type="entry name" value="RNA_pol_sigma_r3/r4-like"/>
</dbReference>
<evidence type="ECO:0000259" key="5">
    <source>
        <dbReference type="Pfam" id="PF04542"/>
    </source>
</evidence>
<accession>A0ABS5KF95</accession>
<evidence type="ECO:0000256" key="1">
    <source>
        <dbReference type="ARBA" id="ARBA00010641"/>
    </source>
</evidence>
<protein>
    <submittedName>
        <fullName evidence="7">RNA polymerase sigma-70 factor</fullName>
    </submittedName>
</protein>
<dbReference type="InterPro" id="IPR014284">
    <property type="entry name" value="RNA_pol_sigma-70_dom"/>
</dbReference>
<dbReference type="Pfam" id="PF04542">
    <property type="entry name" value="Sigma70_r2"/>
    <property type="match status" value="1"/>
</dbReference>
<feature type="domain" description="RNA polymerase sigma factor 70 region 4 type 2" evidence="6">
    <location>
        <begin position="120"/>
        <end position="170"/>
    </location>
</feature>
<evidence type="ECO:0000313" key="7">
    <source>
        <dbReference type="EMBL" id="MBS2213567.1"/>
    </source>
</evidence>
<dbReference type="Gene3D" id="1.10.1740.10">
    <property type="match status" value="1"/>
</dbReference>
<organism evidence="7 8">
    <name type="scientific">Carboxylicivirga mesophila</name>
    <dbReference type="NCBI Taxonomy" id="1166478"/>
    <lineage>
        <taxon>Bacteria</taxon>
        <taxon>Pseudomonadati</taxon>
        <taxon>Bacteroidota</taxon>
        <taxon>Bacteroidia</taxon>
        <taxon>Marinilabiliales</taxon>
        <taxon>Marinilabiliaceae</taxon>
        <taxon>Carboxylicivirga</taxon>
    </lineage>
</organism>
<dbReference type="NCBIfam" id="TIGR02937">
    <property type="entry name" value="sigma70-ECF"/>
    <property type="match status" value="1"/>
</dbReference>
<dbReference type="InterPro" id="IPR039425">
    <property type="entry name" value="RNA_pol_sigma-70-like"/>
</dbReference>
<evidence type="ECO:0000256" key="4">
    <source>
        <dbReference type="ARBA" id="ARBA00023163"/>
    </source>
</evidence>
<keyword evidence="8" id="KW-1185">Reference proteome</keyword>
<dbReference type="PANTHER" id="PTHR43133">
    <property type="entry name" value="RNA POLYMERASE ECF-TYPE SIGMA FACTO"/>
    <property type="match status" value="1"/>
</dbReference>
<evidence type="ECO:0000256" key="3">
    <source>
        <dbReference type="ARBA" id="ARBA00023082"/>
    </source>
</evidence>
<dbReference type="InterPro" id="IPR013249">
    <property type="entry name" value="RNA_pol_sigma70_r4_t2"/>
</dbReference>
<sequence>MRIEDRIIFNEIKKGNKEVYRSLFDEYYEKLVAFAKSYLFDQYESEDLVQDLFVYMWEHATKVNITTSIKAYFYQSIRNRCINHLKALKVKDKNHLLYMDGVLQADDDLQHFDPKILTDIMLSIDELPEQMGKVFRMKTVDGLSRDQIAEKLDISVNTVKTQLQRARQKLKEKLLHRTGLLFLL</sequence>
<comment type="similarity">
    <text evidence="1">Belongs to the sigma-70 factor family. ECF subfamily.</text>
</comment>
<evidence type="ECO:0000259" key="6">
    <source>
        <dbReference type="Pfam" id="PF08281"/>
    </source>
</evidence>
<name>A0ABS5KF95_9BACT</name>
<dbReference type="PANTHER" id="PTHR43133:SF46">
    <property type="entry name" value="RNA POLYMERASE SIGMA-70 FACTOR ECF SUBFAMILY"/>
    <property type="match status" value="1"/>
</dbReference>
<gene>
    <name evidence="7" type="ORF">KEM09_19320</name>
</gene>
<keyword evidence="3" id="KW-0731">Sigma factor</keyword>
<dbReference type="CDD" id="cd06171">
    <property type="entry name" value="Sigma70_r4"/>
    <property type="match status" value="1"/>
</dbReference>
<dbReference type="RefSeq" id="WP_212230885.1">
    <property type="nucleotide sequence ID" value="NZ_JAGUCN010000030.1"/>
</dbReference>
<keyword evidence="4" id="KW-0804">Transcription</keyword>
<reference evidence="7 8" key="1">
    <citation type="journal article" date="2014" name="Int. J. Syst. Evol. Microbiol.">
        <title>Carboxylicivirga gen. nov. in the family Marinilabiliaceae with two novel species, Carboxylicivirga mesophila sp. nov. and Carboxylicivirga taeanensis sp. nov., and reclassification of Cytophaga fermentans as Saccharicrinis fermentans gen. nov., comb. nov.</title>
        <authorList>
            <person name="Yang S.H."/>
            <person name="Seo H.S."/>
            <person name="Woo J.H."/>
            <person name="Oh H.M."/>
            <person name="Jang H."/>
            <person name="Lee J.H."/>
            <person name="Kim S.J."/>
            <person name="Kwon K.K."/>
        </authorList>
    </citation>
    <scope>NUCLEOTIDE SEQUENCE [LARGE SCALE GENOMIC DNA]</scope>
    <source>
        <strain evidence="7 8">JCM 18290</strain>
    </source>
</reference>
<dbReference type="EMBL" id="JAGUCN010000030">
    <property type="protein sequence ID" value="MBS2213567.1"/>
    <property type="molecule type" value="Genomic_DNA"/>
</dbReference>
<keyword evidence="2" id="KW-0805">Transcription regulation</keyword>
<dbReference type="InterPro" id="IPR007627">
    <property type="entry name" value="RNA_pol_sigma70_r2"/>
</dbReference>
<dbReference type="SUPFAM" id="SSF88946">
    <property type="entry name" value="Sigma2 domain of RNA polymerase sigma factors"/>
    <property type="match status" value="1"/>
</dbReference>
<dbReference type="Pfam" id="PF08281">
    <property type="entry name" value="Sigma70_r4_2"/>
    <property type="match status" value="1"/>
</dbReference>
<dbReference type="SUPFAM" id="SSF88659">
    <property type="entry name" value="Sigma3 and sigma4 domains of RNA polymerase sigma factors"/>
    <property type="match status" value="1"/>
</dbReference>
<comment type="caution">
    <text evidence="7">The sequence shown here is derived from an EMBL/GenBank/DDBJ whole genome shotgun (WGS) entry which is preliminary data.</text>
</comment>
<dbReference type="Gene3D" id="1.10.10.10">
    <property type="entry name" value="Winged helix-like DNA-binding domain superfamily/Winged helix DNA-binding domain"/>
    <property type="match status" value="1"/>
</dbReference>